<reference evidence="2 3" key="1">
    <citation type="journal article" date="2024" name="Ann. Entomol. Soc. Am.">
        <title>Genomic analyses of the southern and eastern yellowjacket wasps (Hymenoptera: Vespidae) reveal evolutionary signatures of social life.</title>
        <authorList>
            <person name="Catto M.A."/>
            <person name="Caine P.B."/>
            <person name="Orr S.E."/>
            <person name="Hunt B.G."/>
            <person name="Goodisman M.A.D."/>
        </authorList>
    </citation>
    <scope>NUCLEOTIDE SEQUENCE [LARGE SCALE GENOMIC DNA]</scope>
    <source>
        <strain evidence="2">232</strain>
        <tissue evidence="2">Head and thorax</tissue>
    </source>
</reference>
<feature type="region of interest" description="Disordered" evidence="1">
    <location>
        <begin position="1"/>
        <end position="24"/>
    </location>
</feature>
<evidence type="ECO:0000256" key="1">
    <source>
        <dbReference type="SAM" id="MobiDB-lite"/>
    </source>
</evidence>
<dbReference type="Proteomes" id="UP001607303">
    <property type="component" value="Unassembled WGS sequence"/>
</dbReference>
<gene>
    <name evidence="2" type="ORF">V1477_019531</name>
</gene>
<proteinExistence type="predicted"/>
<organism evidence="2 3">
    <name type="scientific">Vespula maculifrons</name>
    <name type="common">Eastern yellow jacket</name>
    <name type="synonym">Wasp</name>
    <dbReference type="NCBI Taxonomy" id="7453"/>
    <lineage>
        <taxon>Eukaryota</taxon>
        <taxon>Metazoa</taxon>
        <taxon>Ecdysozoa</taxon>
        <taxon>Arthropoda</taxon>
        <taxon>Hexapoda</taxon>
        <taxon>Insecta</taxon>
        <taxon>Pterygota</taxon>
        <taxon>Neoptera</taxon>
        <taxon>Endopterygota</taxon>
        <taxon>Hymenoptera</taxon>
        <taxon>Apocrita</taxon>
        <taxon>Aculeata</taxon>
        <taxon>Vespoidea</taxon>
        <taxon>Vespidae</taxon>
        <taxon>Vespinae</taxon>
        <taxon>Vespula</taxon>
    </lineage>
</organism>
<keyword evidence="3" id="KW-1185">Reference proteome</keyword>
<feature type="compositionally biased region" description="Basic and acidic residues" evidence="1">
    <location>
        <begin position="62"/>
        <end position="72"/>
    </location>
</feature>
<protein>
    <submittedName>
        <fullName evidence="2">Uncharacterized protein</fullName>
    </submittedName>
</protein>
<evidence type="ECO:0000313" key="3">
    <source>
        <dbReference type="Proteomes" id="UP001607303"/>
    </source>
</evidence>
<dbReference type="AlphaFoldDB" id="A0ABD2AR05"/>
<sequence length="185" mass="21475">MRASEKVTRKYRVRSHESGPHAEVDEISSSVELGVRAWLREELVFIPKAGDTNVRRMKKRKINDSAQKHSSEPEIPSPGDQEERFEPTSDLDLWTDAWRDDSERYFCVSRSYCLQSYATRRFESSYSVHRTIVKSHVSRVTKLASLSTCFSYSFCCAQRRSNTTGEKEFAAVSQQRSRTWSIDLY</sequence>
<comment type="caution">
    <text evidence="2">The sequence shown here is derived from an EMBL/GenBank/DDBJ whole genome shotgun (WGS) entry which is preliminary data.</text>
</comment>
<accession>A0ABD2AR05</accession>
<dbReference type="EMBL" id="JAYRBN010000115">
    <property type="protein sequence ID" value="KAL2722940.1"/>
    <property type="molecule type" value="Genomic_DNA"/>
</dbReference>
<feature type="region of interest" description="Disordered" evidence="1">
    <location>
        <begin position="56"/>
        <end position="86"/>
    </location>
</feature>
<evidence type="ECO:0000313" key="2">
    <source>
        <dbReference type="EMBL" id="KAL2722940.1"/>
    </source>
</evidence>
<name>A0ABD2AR05_VESMC</name>